<keyword evidence="11 13" id="KW-0443">Lipid metabolism</keyword>
<keyword evidence="8 13" id="KW-0418">Kinase</keyword>
<reference evidence="19" key="2">
    <citation type="journal article" date="2020" name="PLoS Negl. Trop. Dis.">
        <title>High-quality nuclear genome for Sarcoptes scabiei-A critical resource for a neglected parasite.</title>
        <authorList>
            <person name="Korhonen P.K."/>
            <person name="Gasser R.B."/>
            <person name="Ma G."/>
            <person name="Wang T."/>
            <person name="Stroehlein A.J."/>
            <person name="Young N.D."/>
            <person name="Ang C.S."/>
            <person name="Fernando D.D."/>
            <person name="Lu H.C."/>
            <person name="Taylor S."/>
            <person name="Reynolds S.L."/>
            <person name="Mofiz E."/>
            <person name="Najaraj S.H."/>
            <person name="Gowda H."/>
            <person name="Madugundu A."/>
            <person name="Renuse S."/>
            <person name="Holt D."/>
            <person name="Pandey A."/>
            <person name="Papenfuss A.T."/>
            <person name="Fischer K."/>
        </authorList>
    </citation>
    <scope>NUCLEOTIDE SEQUENCE [LARGE SCALE GENOMIC DNA]</scope>
</reference>
<dbReference type="Proteomes" id="UP000070412">
    <property type="component" value="Unassembled WGS sequence"/>
</dbReference>
<keyword evidence="13" id="KW-0752">Steroid biosynthesis</keyword>
<evidence type="ECO:0000256" key="1">
    <source>
        <dbReference type="ARBA" id="ARBA00004496"/>
    </source>
</evidence>
<dbReference type="EMBL" id="WVUK01000065">
    <property type="protein sequence ID" value="KAF7489222.1"/>
    <property type="molecule type" value="Genomic_DNA"/>
</dbReference>
<keyword evidence="13" id="KW-0756">Sterol biosynthesis</keyword>
<keyword evidence="6 13" id="KW-0808">Transferase</keyword>
<keyword evidence="13" id="KW-0753">Steroid metabolism</keyword>
<dbReference type="OMA" id="VCTYGGV"/>
<keyword evidence="7 13" id="KW-0547">Nucleotide-binding</keyword>
<evidence type="ECO:0000259" key="14">
    <source>
        <dbReference type="Pfam" id="PF00288"/>
    </source>
</evidence>
<organism evidence="17 20">
    <name type="scientific">Sarcoptes scabiei</name>
    <name type="common">Itch mite</name>
    <name type="synonym">Acarus scabiei</name>
    <dbReference type="NCBI Taxonomy" id="52283"/>
    <lineage>
        <taxon>Eukaryota</taxon>
        <taxon>Metazoa</taxon>
        <taxon>Ecdysozoa</taxon>
        <taxon>Arthropoda</taxon>
        <taxon>Chelicerata</taxon>
        <taxon>Arachnida</taxon>
        <taxon>Acari</taxon>
        <taxon>Acariformes</taxon>
        <taxon>Sarcoptiformes</taxon>
        <taxon>Astigmata</taxon>
        <taxon>Psoroptidia</taxon>
        <taxon>Sarcoptoidea</taxon>
        <taxon>Sarcoptidae</taxon>
        <taxon>Sarcoptinae</taxon>
        <taxon>Sarcoptes</taxon>
    </lineage>
</organism>
<comment type="similarity">
    <text evidence="2 13">Belongs to the GHMP kinase family. Mevalonate kinase subfamily.</text>
</comment>
<dbReference type="PRINTS" id="PR00959">
    <property type="entry name" value="MEVGALKINASE"/>
</dbReference>
<dbReference type="InterPro" id="IPR020568">
    <property type="entry name" value="Ribosomal_Su5_D2-typ_SF"/>
</dbReference>
<evidence type="ECO:0000256" key="2">
    <source>
        <dbReference type="ARBA" id="ARBA00006495"/>
    </source>
</evidence>
<dbReference type="GO" id="GO:0005829">
    <property type="term" value="C:cytosol"/>
    <property type="evidence" value="ECO:0007669"/>
    <property type="project" value="TreeGrafter"/>
</dbReference>
<evidence type="ECO:0000313" key="17">
    <source>
        <dbReference type="EMBL" id="KPM02512.1"/>
    </source>
</evidence>
<dbReference type="NCBIfam" id="TIGR00549">
    <property type="entry name" value="mevalon_kin"/>
    <property type="match status" value="1"/>
</dbReference>
<dbReference type="EC" id="2.7.1.36" evidence="3 13"/>
<evidence type="ECO:0000256" key="9">
    <source>
        <dbReference type="ARBA" id="ARBA00022840"/>
    </source>
</evidence>
<keyword evidence="13" id="KW-1207">Sterol metabolism</keyword>
<evidence type="ECO:0000256" key="3">
    <source>
        <dbReference type="ARBA" id="ARBA00012103"/>
    </source>
</evidence>
<keyword evidence="19" id="KW-1185">Reference proteome</keyword>
<dbReference type="EMBL" id="JXLN01002116">
    <property type="protein sequence ID" value="KPM02512.1"/>
    <property type="molecule type" value="Genomic_DNA"/>
</dbReference>
<dbReference type="GO" id="GO:0004496">
    <property type="term" value="F:mevalonate kinase activity"/>
    <property type="evidence" value="ECO:0007669"/>
    <property type="project" value="UniProtKB-EC"/>
</dbReference>
<dbReference type="GO" id="GO:0005524">
    <property type="term" value="F:ATP binding"/>
    <property type="evidence" value="ECO:0007669"/>
    <property type="project" value="UniProtKB-KW"/>
</dbReference>
<evidence type="ECO:0000256" key="4">
    <source>
        <dbReference type="ARBA" id="ARBA00022490"/>
    </source>
</evidence>
<comment type="subcellular location">
    <subcellularLocation>
        <location evidence="1 13">Cytoplasm</location>
    </subcellularLocation>
</comment>
<dbReference type="Pfam" id="PF08544">
    <property type="entry name" value="GHMP_kinases_C"/>
    <property type="match status" value="1"/>
</dbReference>
<evidence type="ECO:0000259" key="15">
    <source>
        <dbReference type="Pfam" id="PF08544"/>
    </source>
</evidence>
<dbReference type="InterPro" id="IPR013750">
    <property type="entry name" value="GHMP_kinase_C_dom"/>
</dbReference>
<dbReference type="Gene3D" id="3.30.70.890">
    <property type="entry name" value="GHMP kinase, C-terminal domain"/>
    <property type="match status" value="1"/>
</dbReference>
<dbReference type="Pfam" id="PF00288">
    <property type="entry name" value="GHMP_kinases_N"/>
    <property type="match status" value="1"/>
</dbReference>
<evidence type="ECO:0000313" key="20">
    <source>
        <dbReference type="Proteomes" id="UP000616769"/>
    </source>
</evidence>
<comment type="pathway">
    <text evidence="12 13">Isoprenoid biosynthesis; isopentenyl diphosphate biosynthesis via mevalonate pathway; isopentenyl diphosphate from (R)-mevalonate: step 1/3.</text>
</comment>
<feature type="domain" description="GHMP kinase C-terminal" evidence="15">
    <location>
        <begin position="266"/>
        <end position="322"/>
    </location>
</feature>
<dbReference type="InterPro" id="IPR014721">
    <property type="entry name" value="Ribsml_uS5_D2-typ_fold_subgr"/>
</dbReference>
<dbReference type="PROSITE" id="PS00627">
    <property type="entry name" value="GHMP_KINASES_ATP"/>
    <property type="match status" value="1"/>
</dbReference>
<dbReference type="Gene3D" id="3.30.230.10">
    <property type="match status" value="1"/>
</dbReference>
<feature type="domain" description="GHMP kinase N-terminal" evidence="14">
    <location>
        <begin position="124"/>
        <end position="197"/>
    </location>
</feature>
<dbReference type="AlphaFoldDB" id="A0A131ZUP5"/>
<evidence type="ECO:0000256" key="7">
    <source>
        <dbReference type="ARBA" id="ARBA00022741"/>
    </source>
</evidence>
<evidence type="ECO:0000256" key="5">
    <source>
        <dbReference type="ARBA" id="ARBA00022516"/>
    </source>
</evidence>
<accession>A0A131ZUP5</accession>
<dbReference type="SUPFAM" id="SSF55060">
    <property type="entry name" value="GHMP Kinase, C-terminal domain"/>
    <property type="match status" value="1"/>
</dbReference>
<gene>
    <name evidence="17" type="ORF">QR98_0009270</name>
    <name evidence="16" type="ORF">SSS_4307</name>
</gene>
<dbReference type="PANTHER" id="PTHR43290">
    <property type="entry name" value="MEVALONATE KINASE"/>
    <property type="match status" value="1"/>
</dbReference>
<proteinExistence type="inferred from homology"/>
<evidence type="ECO:0000313" key="19">
    <source>
        <dbReference type="Proteomes" id="UP000070412"/>
    </source>
</evidence>
<dbReference type="InterPro" id="IPR036554">
    <property type="entry name" value="GHMP_kinase_C_sf"/>
</dbReference>
<keyword evidence="4 13" id="KW-0963">Cytoplasm</keyword>
<reference evidence="18" key="4">
    <citation type="submission" date="2022-06" db="UniProtKB">
        <authorList>
            <consortium name="EnsemblMetazoa"/>
        </authorList>
    </citation>
    <scope>IDENTIFICATION</scope>
</reference>
<reference evidence="17 20" key="1">
    <citation type="journal article" date="2015" name="Parasit. Vectors">
        <title>Draft genome of the scabies mite.</title>
        <authorList>
            <person name="Rider S.D.Jr."/>
            <person name="Morgan M.S."/>
            <person name="Arlian L.G."/>
        </authorList>
    </citation>
    <scope>NUCLEOTIDE SEQUENCE [LARGE SCALE GENOMIC DNA]</scope>
    <source>
        <strain evidence="17">Arlian Lab</strain>
    </source>
</reference>
<reference evidence="16" key="3">
    <citation type="submission" date="2020-01" db="EMBL/GenBank/DDBJ databases">
        <authorList>
            <person name="Korhonen P.K.K."/>
            <person name="Guangxu M.G."/>
            <person name="Wang T.W."/>
            <person name="Stroehlein A.J.S."/>
            <person name="Young N.D."/>
            <person name="Ang C.-S.A."/>
            <person name="Fernando D.W.F."/>
            <person name="Lu H.L."/>
            <person name="Taylor S.T."/>
            <person name="Ehtesham M.E.M."/>
            <person name="Najaraj S.H.N."/>
            <person name="Harsha G.H.G."/>
            <person name="Madugundu A.M."/>
            <person name="Renuse S.R."/>
            <person name="Holt D.H."/>
            <person name="Pandey A.P."/>
            <person name="Papenfuss A.P."/>
            <person name="Gasser R.B.G."/>
            <person name="Fischer K.F."/>
        </authorList>
    </citation>
    <scope>NUCLEOTIDE SEQUENCE</scope>
    <source>
        <strain evidence="16">SSS_KF_BRIS2020</strain>
    </source>
</reference>
<dbReference type="PANTHER" id="PTHR43290:SF2">
    <property type="entry name" value="MEVALONATE KINASE"/>
    <property type="match status" value="1"/>
</dbReference>
<keyword evidence="9 13" id="KW-0067">ATP-binding</keyword>
<dbReference type="InterPro" id="IPR006203">
    <property type="entry name" value="GHMP_knse_ATP-bd_CS"/>
</dbReference>
<keyword evidence="10" id="KW-0460">Magnesium</keyword>
<evidence type="ECO:0000256" key="10">
    <source>
        <dbReference type="ARBA" id="ARBA00022842"/>
    </source>
</evidence>
<evidence type="ECO:0000256" key="8">
    <source>
        <dbReference type="ARBA" id="ARBA00022777"/>
    </source>
</evidence>
<dbReference type="Proteomes" id="UP000616769">
    <property type="component" value="Unassembled WGS sequence"/>
</dbReference>
<evidence type="ECO:0000256" key="12">
    <source>
        <dbReference type="ARBA" id="ARBA00029438"/>
    </source>
</evidence>
<dbReference type="VEuPathDB" id="VectorBase:SSCA002829"/>
<dbReference type="SUPFAM" id="SSF54211">
    <property type="entry name" value="Ribosomal protein S5 domain 2-like"/>
    <property type="match status" value="1"/>
</dbReference>
<evidence type="ECO:0000256" key="13">
    <source>
        <dbReference type="RuleBase" id="RU363087"/>
    </source>
</evidence>
<sequence>MKHLASASCPGKLILSGEHAAVYGKKAVAITVDLQTKISIYENSKENDAVQLHLGNLNFSKSWPMNMLKELMNPKISYVEDFIFNENFFQRIDAIKKELENEHCNISNSCYVFLLLYLAITDLSEFKSITVNVTSNMPNGAGLGSSSSYIVSLAKALFDAFKITIDQEILNRWCFEMDKLFHGKPSGIDNSICTYGGALLFEGGKIIEQVKHESIPNFKVILVNTGIQRNTKAMIERCRKRFDLYPELSEQVMITIGMISKQIWQSLKQKDNADLSDCIKLNQNLLEYLDVGHPKISEIIEIAKRNGFVAKLTGAGGGGIVMIYLDCKNPSTIEHQNNQEREFSLIDELLSKKFEIYRVTLGVKGVTAIENETI</sequence>
<protein>
    <recommendedName>
        <fullName evidence="3 13">Mevalonate kinase</fullName>
        <shortName evidence="13">MK</shortName>
        <ecNumber evidence="3 13">2.7.1.36</ecNumber>
    </recommendedName>
</protein>
<dbReference type="InterPro" id="IPR006205">
    <property type="entry name" value="Mev_gal_kin"/>
</dbReference>
<name>A0A131ZUP5_SARSC</name>
<comment type="catalytic activity">
    <reaction evidence="13">
        <text>(R)-mevalonate + ATP = (R)-5-phosphomevalonate + ADP + H(+)</text>
        <dbReference type="Rhea" id="RHEA:17065"/>
        <dbReference type="ChEBI" id="CHEBI:15378"/>
        <dbReference type="ChEBI" id="CHEBI:30616"/>
        <dbReference type="ChEBI" id="CHEBI:36464"/>
        <dbReference type="ChEBI" id="CHEBI:58146"/>
        <dbReference type="ChEBI" id="CHEBI:456216"/>
        <dbReference type="EC" id="2.7.1.36"/>
    </reaction>
</comment>
<dbReference type="GO" id="GO:0019287">
    <property type="term" value="P:isopentenyl diphosphate biosynthetic process, mevalonate pathway"/>
    <property type="evidence" value="ECO:0007669"/>
    <property type="project" value="UniProtKB-UniPathway"/>
</dbReference>
<evidence type="ECO:0000256" key="6">
    <source>
        <dbReference type="ARBA" id="ARBA00022679"/>
    </source>
</evidence>
<dbReference type="OrthoDB" id="1652964at2759"/>
<evidence type="ECO:0000313" key="16">
    <source>
        <dbReference type="EMBL" id="KAF7489222.1"/>
    </source>
</evidence>
<dbReference type="GO" id="GO:0016126">
    <property type="term" value="P:sterol biosynthetic process"/>
    <property type="evidence" value="ECO:0007669"/>
    <property type="project" value="UniProtKB-KW"/>
</dbReference>
<evidence type="ECO:0000313" key="18">
    <source>
        <dbReference type="EnsemblMetazoa" id="KAF7489222.1"/>
    </source>
</evidence>
<keyword evidence="5 13" id="KW-0444">Lipid biosynthesis</keyword>
<evidence type="ECO:0000256" key="11">
    <source>
        <dbReference type="ARBA" id="ARBA00023098"/>
    </source>
</evidence>
<dbReference type="EnsemblMetazoa" id="SSS_4307s_mrna">
    <property type="protein sequence ID" value="KAF7489222.1"/>
    <property type="gene ID" value="SSS_4307"/>
</dbReference>
<dbReference type="InterPro" id="IPR006204">
    <property type="entry name" value="GHMP_kinase_N_dom"/>
</dbReference>
<dbReference type="UniPathway" id="UPA00057">
    <property type="reaction ID" value="UER00098"/>
</dbReference>